<accession>A0A2B6QWX4</accession>
<comment type="caution">
    <text evidence="1">The sequence shown here is derived from an EMBL/GenBank/DDBJ whole genome shotgun (WGS) entry which is preliminary data.</text>
</comment>
<evidence type="ECO:0000313" key="1">
    <source>
        <dbReference type="EMBL" id="PEM68330.1"/>
    </source>
</evidence>
<gene>
    <name evidence="1" type="ORF">CN613_15395</name>
</gene>
<sequence>MTNYSLPNFRIKERGKISECFIELRLYDFHTVLKFVGELPYGRNSNRTAYELVISEKKGTCSTKHALLSALCKEQGIQEIKLITGIYEMNENNTPGVGSVLEKYVLSPVPEAHCYLKYKNNRFDFTRLDVIGEPIEEFLIEEEIQPEQIGTFKTEFHRSYIPIWLSNNKLNQRFDLESLWKVREECIGELSAFQANS</sequence>
<dbReference type="AlphaFoldDB" id="A0A2B6QWX4"/>
<organism evidence="1 2">
    <name type="scientific">Bacillus pseudomycoides</name>
    <dbReference type="NCBI Taxonomy" id="64104"/>
    <lineage>
        <taxon>Bacteria</taxon>
        <taxon>Bacillati</taxon>
        <taxon>Bacillota</taxon>
        <taxon>Bacilli</taxon>
        <taxon>Bacillales</taxon>
        <taxon>Bacillaceae</taxon>
        <taxon>Bacillus</taxon>
        <taxon>Bacillus cereus group</taxon>
    </lineage>
</organism>
<reference evidence="1 2" key="1">
    <citation type="submission" date="2017-09" db="EMBL/GenBank/DDBJ databases">
        <title>Large-scale bioinformatics analysis of Bacillus genomes uncovers conserved roles of natural products in bacterial physiology.</title>
        <authorList>
            <consortium name="Agbiome Team Llc"/>
            <person name="Bleich R.M."/>
            <person name="Grubbs K.J."/>
            <person name="Santa Maria K.C."/>
            <person name="Allen S.E."/>
            <person name="Farag S."/>
            <person name="Shank E.A."/>
            <person name="Bowers A."/>
        </authorList>
    </citation>
    <scope>NUCLEOTIDE SEQUENCE [LARGE SCALE GENOMIC DNA]</scope>
    <source>
        <strain evidence="1 2">AFS009893</strain>
    </source>
</reference>
<dbReference type="RefSeq" id="WP_097970096.1">
    <property type="nucleotide sequence ID" value="NZ_NUAS01000032.1"/>
</dbReference>
<name>A0A2B6QWX4_9BACI</name>
<evidence type="ECO:0008006" key="3">
    <source>
        <dbReference type="Google" id="ProtNLM"/>
    </source>
</evidence>
<proteinExistence type="predicted"/>
<protein>
    <recommendedName>
        <fullName evidence="3">Transglutaminase-like domain-containing protein</fullName>
    </recommendedName>
</protein>
<dbReference type="Proteomes" id="UP000219775">
    <property type="component" value="Unassembled WGS sequence"/>
</dbReference>
<evidence type="ECO:0000313" key="2">
    <source>
        <dbReference type="Proteomes" id="UP000219775"/>
    </source>
</evidence>
<dbReference type="EMBL" id="NUDP01000055">
    <property type="protein sequence ID" value="PEM68330.1"/>
    <property type="molecule type" value="Genomic_DNA"/>
</dbReference>